<feature type="compositionally biased region" description="Low complexity" evidence="1">
    <location>
        <begin position="112"/>
        <end position="125"/>
    </location>
</feature>
<evidence type="ECO:0000256" key="1">
    <source>
        <dbReference type="SAM" id="MobiDB-lite"/>
    </source>
</evidence>
<dbReference type="Proteomes" id="UP000004982">
    <property type="component" value="Unassembled WGS sequence"/>
</dbReference>
<organism evidence="2 3">
    <name type="scientific">Neisseria macacae ATCC 33926</name>
    <dbReference type="NCBI Taxonomy" id="997348"/>
    <lineage>
        <taxon>Bacteria</taxon>
        <taxon>Pseudomonadati</taxon>
        <taxon>Pseudomonadota</taxon>
        <taxon>Betaproteobacteria</taxon>
        <taxon>Neisseriales</taxon>
        <taxon>Neisseriaceae</taxon>
        <taxon>Neisseria</taxon>
    </lineage>
</organism>
<feature type="region of interest" description="Disordered" evidence="1">
    <location>
        <begin position="100"/>
        <end position="169"/>
    </location>
</feature>
<accession>A0AA36UJD9</accession>
<comment type="caution">
    <text evidence="2">The sequence shown here is derived from an EMBL/GenBank/DDBJ whole genome shotgun (WGS) entry which is preliminary data.</text>
</comment>
<evidence type="ECO:0000313" key="3">
    <source>
        <dbReference type="Proteomes" id="UP000004982"/>
    </source>
</evidence>
<proteinExistence type="predicted"/>
<dbReference type="EMBL" id="AFQE01000062">
    <property type="protein sequence ID" value="EGQ77088.1"/>
    <property type="molecule type" value="Genomic_DNA"/>
</dbReference>
<dbReference type="AlphaFoldDB" id="A0AA36UJD9"/>
<gene>
    <name evidence="2" type="ORF">HMPREF9418_1314</name>
</gene>
<reference evidence="2 3" key="1">
    <citation type="submission" date="2011-05" db="EMBL/GenBank/DDBJ databases">
        <authorList>
            <person name="Muzny D."/>
            <person name="Qin X."/>
            <person name="Deng J."/>
            <person name="Jiang H."/>
            <person name="Liu Y."/>
            <person name="Qu J."/>
            <person name="Song X.-Z."/>
            <person name="Zhang L."/>
            <person name="Thornton R."/>
            <person name="Coyle M."/>
            <person name="Francisco L."/>
            <person name="Jackson L."/>
            <person name="Javaid M."/>
            <person name="Korchina V."/>
            <person name="Kovar C."/>
            <person name="Mata R."/>
            <person name="Mathew T."/>
            <person name="Ngo R."/>
            <person name="Nguyen L."/>
            <person name="Nguyen N."/>
            <person name="Okwuonu G."/>
            <person name="Ongeri F."/>
            <person name="Pham C."/>
            <person name="Simmons D."/>
            <person name="Wilczek-Boney K."/>
            <person name="Hale W."/>
            <person name="Jakkamsetti A."/>
            <person name="Pham P."/>
            <person name="Ruth R."/>
            <person name="San Lucas F."/>
            <person name="Warren J."/>
            <person name="Zhang J."/>
            <person name="Zhao Z."/>
            <person name="Zhou C."/>
            <person name="Zhu D."/>
            <person name="Lee S."/>
            <person name="Bess C."/>
            <person name="Blankenburg K."/>
            <person name="Forbes L."/>
            <person name="Fu Q."/>
            <person name="Gubbala S."/>
            <person name="Hirani K."/>
            <person name="Jayaseelan J.C."/>
            <person name="Lara F."/>
            <person name="Munidasa M."/>
            <person name="Palculict T."/>
            <person name="Patil S."/>
            <person name="Pu L.-L."/>
            <person name="Saada N."/>
            <person name="Tang L."/>
            <person name="Weissenberger G."/>
            <person name="Zhu Y."/>
            <person name="Hemphill L."/>
            <person name="Shang Y."/>
            <person name="Youmans B."/>
            <person name="Ayvaz T."/>
            <person name="Ross M."/>
            <person name="Santibanez J."/>
            <person name="Aqrawi P."/>
            <person name="Gross S."/>
            <person name="Joshi V."/>
            <person name="Fowler G."/>
            <person name="Nazareth L."/>
            <person name="Reid J."/>
            <person name="Worley K."/>
            <person name="Petrosino J."/>
            <person name="Highlander S."/>
            <person name="Gibbs R."/>
        </authorList>
    </citation>
    <scope>NUCLEOTIDE SEQUENCE [LARGE SCALE GENOMIC DNA]</scope>
    <source>
        <strain evidence="2 3">ATCC 33926</strain>
    </source>
</reference>
<evidence type="ECO:0000313" key="2">
    <source>
        <dbReference type="EMBL" id="EGQ77088.1"/>
    </source>
</evidence>
<name>A0AA36UJD9_9NEIS</name>
<evidence type="ECO:0008006" key="4">
    <source>
        <dbReference type="Google" id="ProtNLM"/>
    </source>
</evidence>
<sequence length="212" mass="22548">MREYAGIVILLQLNAISIEQLLISHYDLTMKQSFHALAASLLMFAAASGAQASSKIYTCTVNGEVVYTSRPSGNCHSADLPTIGKYSSTRYDAPALEMPEPAAEAPSKRAGNAKPAPKNTAKANPAPAPIRPAPEVAATPAPKSSGSASRRSILETELSNERKALGEAQKSLAQARVAKGGHVNQQEINSLQSAVLDRQQNIQALQRELSRM</sequence>
<protein>
    <recommendedName>
        <fullName evidence="4">Periplasmic protein</fullName>
    </recommendedName>
</protein>